<proteinExistence type="predicted"/>
<dbReference type="AlphaFoldDB" id="A0A376F2T1"/>
<reference evidence="1 2" key="1">
    <citation type="submission" date="2018-06" db="EMBL/GenBank/DDBJ databases">
        <authorList>
            <consortium name="Pathogen Informatics"/>
            <person name="Doyle S."/>
        </authorList>
    </citation>
    <scope>NUCLEOTIDE SEQUENCE [LARGE SCALE GENOMIC DNA]</scope>
    <source>
        <strain evidence="1 2">NCTC12123</strain>
    </source>
</reference>
<sequence length="79" mass="8624">MIFTLTLTLSHWERELPGFLPLPVGEGRGEGISPHYYEYIAVIDALPSEWKCTLNPTIAPLAPSSTSIFSTSSACTVKI</sequence>
<organism evidence="1 2">
    <name type="scientific">Enterobacter asburiae</name>
    <dbReference type="NCBI Taxonomy" id="61645"/>
    <lineage>
        <taxon>Bacteria</taxon>
        <taxon>Pseudomonadati</taxon>
        <taxon>Pseudomonadota</taxon>
        <taxon>Gammaproteobacteria</taxon>
        <taxon>Enterobacterales</taxon>
        <taxon>Enterobacteriaceae</taxon>
        <taxon>Enterobacter</taxon>
        <taxon>Enterobacter cloacae complex</taxon>
    </lineage>
</organism>
<protein>
    <submittedName>
        <fullName evidence="1">Uncharacterized protein</fullName>
    </submittedName>
</protein>
<evidence type="ECO:0000313" key="2">
    <source>
        <dbReference type="Proteomes" id="UP000255163"/>
    </source>
</evidence>
<dbReference type="EMBL" id="UFYI01000007">
    <property type="protein sequence ID" value="STD18604.1"/>
    <property type="molecule type" value="Genomic_DNA"/>
</dbReference>
<accession>A0A376F2T1</accession>
<dbReference type="Proteomes" id="UP000255163">
    <property type="component" value="Unassembled WGS sequence"/>
</dbReference>
<name>A0A376F2T1_ENTAS</name>
<evidence type="ECO:0000313" key="1">
    <source>
        <dbReference type="EMBL" id="STD18604.1"/>
    </source>
</evidence>
<gene>
    <name evidence="1" type="ORF">NCTC12123_00788</name>
</gene>